<dbReference type="EMBL" id="JPKZ01003130">
    <property type="protein sequence ID" value="KHN73255.1"/>
    <property type="molecule type" value="Genomic_DNA"/>
</dbReference>
<evidence type="ECO:0000256" key="12">
    <source>
        <dbReference type="PROSITE-ProRule" id="PRU01341"/>
    </source>
</evidence>
<keyword evidence="6" id="KW-0547">Nucleotide-binding</keyword>
<dbReference type="GO" id="GO:0005524">
    <property type="term" value="F:ATP binding"/>
    <property type="evidence" value="ECO:0007669"/>
    <property type="project" value="UniProtKB-KW"/>
</dbReference>
<dbReference type="Gene3D" id="6.10.140.1240">
    <property type="match status" value="1"/>
</dbReference>
<dbReference type="OrthoDB" id="6513042at2759"/>
<feature type="domain" description="Upf1" evidence="13">
    <location>
        <begin position="78"/>
        <end position="235"/>
    </location>
</feature>
<dbReference type="Pfam" id="PF18141">
    <property type="entry name" value="UPF1_1B_dom"/>
    <property type="match status" value="1"/>
</dbReference>
<evidence type="ECO:0000259" key="13">
    <source>
        <dbReference type="PROSITE" id="PS51997"/>
    </source>
</evidence>
<dbReference type="CDD" id="cd18039">
    <property type="entry name" value="DEXXQc_UPF1"/>
    <property type="match status" value="1"/>
</dbReference>
<dbReference type="InterPro" id="IPR027417">
    <property type="entry name" value="P-loop_NTPase"/>
</dbReference>
<dbReference type="GO" id="GO:0003723">
    <property type="term" value="F:RNA binding"/>
    <property type="evidence" value="ECO:0007669"/>
    <property type="project" value="InterPro"/>
</dbReference>
<dbReference type="EC" id="3.6.4.12" evidence="3"/>
<evidence type="ECO:0000256" key="11">
    <source>
        <dbReference type="ARBA" id="ARBA00022840"/>
    </source>
</evidence>
<feature type="region of interest" description="C4" evidence="12">
    <location>
        <begin position="146"/>
        <end position="176"/>
    </location>
</feature>
<dbReference type="PANTHER" id="PTHR10887:SF364">
    <property type="entry name" value="REGULATOR OF NONSENSE TRANSCRIPTS 1"/>
    <property type="match status" value="1"/>
</dbReference>
<dbReference type="GO" id="GO:0005737">
    <property type="term" value="C:cytoplasm"/>
    <property type="evidence" value="ECO:0007669"/>
    <property type="project" value="UniProtKB-SubCell"/>
</dbReference>
<evidence type="ECO:0000256" key="5">
    <source>
        <dbReference type="ARBA" id="ARBA00022723"/>
    </source>
</evidence>
<evidence type="ECO:0000256" key="2">
    <source>
        <dbReference type="ARBA" id="ARBA00007913"/>
    </source>
</evidence>
<dbReference type="STRING" id="6265.A0A0B2UWP8"/>
<evidence type="ECO:0000256" key="9">
    <source>
        <dbReference type="ARBA" id="ARBA00022806"/>
    </source>
</evidence>
<evidence type="ECO:0000256" key="7">
    <source>
        <dbReference type="ARBA" id="ARBA00022771"/>
    </source>
</evidence>
<gene>
    <name evidence="14" type="primary">UPF1</name>
    <name evidence="14" type="ORF">Tcan_11960</name>
</gene>
<dbReference type="InterPro" id="IPR047187">
    <property type="entry name" value="SF1_C_Upf1"/>
</dbReference>
<evidence type="ECO:0000256" key="6">
    <source>
        <dbReference type="ARBA" id="ARBA00022741"/>
    </source>
</evidence>
<dbReference type="CDD" id="cd21407">
    <property type="entry name" value="1B_UPF1-like"/>
    <property type="match status" value="1"/>
</dbReference>
<protein>
    <recommendedName>
        <fullName evidence="3">DNA helicase</fullName>
        <ecNumber evidence="3">3.6.4.12</ecNumber>
    </recommendedName>
</protein>
<dbReference type="CDD" id="cd21400">
    <property type="entry name" value="ZBD_UPF1-like"/>
    <property type="match status" value="1"/>
</dbReference>
<evidence type="ECO:0000313" key="15">
    <source>
        <dbReference type="Proteomes" id="UP000031036"/>
    </source>
</evidence>
<dbReference type="Pfam" id="PF09416">
    <property type="entry name" value="UPF1_Zn_bind"/>
    <property type="match status" value="2"/>
</dbReference>
<organism evidence="14 15">
    <name type="scientific">Toxocara canis</name>
    <name type="common">Canine roundworm</name>
    <dbReference type="NCBI Taxonomy" id="6265"/>
    <lineage>
        <taxon>Eukaryota</taxon>
        <taxon>Metazoa</taxon>
        <taxon>Ecdysozoa</taxon>
        <taxon>Nematoda</taxon>
        <taxon>Chromadorea</taxon>
        <taxon>Rhabditida</taxon>
        <taxon>Spirurina</taxon>
        <taxon>Ascaridomorpha</taxon>
        <taxon>Ascaridoidea</taxon>
        <taxon>Toxocaridae</taxon>
        <taxon>Toxocara</taxon>
    </lineage>
</organism>
<evidence type="ECO:0000313" key="14">
    <source>
        <dbReference type="EMBL" id="KHN73255.1"/>
    </source>
</evidence>
<dbReference type="Pfam" id="PF13086">
    <property type="entry name" value="AAA_11"/>
    <property type="match status" value="1"/>
</dbReference>
<dbReference type="Proteomes" id="UP000031036">
    <property type="component" value="Unassembled WGS sequence"/>
</dbReference>
<keyword evidence="7 12" id="KW-0863">Zinc-finger</keyword>
<feature type="domain" description="Upf1" evidence="13">
    <location>
        <begin position="257"/>
        <end position="372"/>
    </location>
</feature>
<comment type="caution">
    <text evidence="12">Lacks conserved residue(s) required for the propagation of feature annotation.</text>
</comment>
<keyword evidence="4" id="KW-0963">Cytoplasm</keyword>
<keyword evidence="8" id="KW-0378">Hydrolase</keyword>
<dbReference type="CDD" id="cd18808">
    <property type="entry name" value="SF1_C_Upf1"/>
    <property type="match status" value="1"/>
</dbReference>
<dbReference type="GO" id="GO:0003724">
    <property type="term" value="F:RNA helicase activity"/>
    <property type="evidence" value="ECO:0007669"/>
    <property type="project" value="InterPro"/>
</dbReference>
<dbReference type="GO" id="GO:0003678">
    <property type="term" value="F:DNA helicase activity"/>
    <property type="evidence" value="ECO:0007669"/>
    <property type="project" value="UniProtKB-EC"/>
</dbReference>
<comment type="caution">
    <text evidence="14">The sequence shown here is derived from an EMBL/GenBank/DDBJ whole genome shotgun (WGS) entry which is preliminary data.</text>
</comment>
<dbReference type="PANTHER" id="PTHR10887">
    <property type="entry name" value="DNA2/NAM7 HELICASE FAMILY"/>
    <property type="match status" value="1"/>
</dbReference>
<dbReference type="Gene3D" id="2.40.30.230">
    <property type="match status" value="1"/>
</dbReference>
<dbReference type="InterPro" id="IPR018999">
    <property type="entry name" value="UPF1_CH/ZBD"/>
</dbReference>
<evidence type="ECO:0000256" key="1">
    <source>
        <dbReference type="ARBA" id="ARBA00004496"/>
    </source>
</evidence>
<comment type="subcellular location">
    <subcellularLocation>
        <location evidence="1">Cytoplasm</location>
    </subcellularLocation>
</comment>
<dbReference type="Gene3D" id="3.40.50.300">
    <property type="entry name" value="P-loop containing nucleotide triphosphate hydrolases"/>
    <property type="match status" value="2"/>
</dbReference>
<dbReference type="PROSITE" id="PS51997">
    <property type="entry name" value="UPF1_CH_RICH"/>
    <property type="match status" value="2"/>
</dbReference>
<feature type="region of interest" description="C4" evidence="12">
    <location>
        <begin position="283"/>
        <end position="313"/>
    </location>
</feature>
<dbReference type="GO" id="GO:0016787">
    <property type="term" value="F:hydrolase activity"/>
    <property type="evidence" value="ECO:0007669"/>
    <property type="project" value="UniProtKB-KW"/>
</dbReference>
<feature type="region of interest" description="C3H" evidence="12">
    <location>
        <begin position="86"/>
        <end position="118"/>
    </location>
</feature>
<dbReference type="InterPro" id="IPR040812">
    <property type="entry name" value="UPF1_1B_dom"/>
</dbReference>
<evidence type="ECO:0000256" key="4">
    <source>
        <dbReference type="ARBA" id="ARBA00022490"/>
    </source>
</evidence>
<dbReference type="GO" id="GO:0000184">
    <property type="term" value="P:nuclear-transcribed mRNA catabolic process, nonsense-mediated decay"/>
    <property type="evidence" value="ECO:0007669"/>
    <property type="project" value="InterPro"/>
</dbReference>
<dbReference type="InterPro" id="IPR041677">
    <property type="entry name" value="DNA2/NAM7_AAA_11"/>
</dbReference>
<accession>A0A0B2UWP8</accession>
<keyword evidence="9" id="KW-0347">Helicase</keyword>
<evidence type="ECO:0000256" key="8">
    <source>
        <dbReference type="ARBA" id="ARBA00022801"/>
    </source>
</evidence>
<feature type="region of interest" description="CC/SHH/C" evidence="12">
    <location>
        <begin position="100"/>
        <end position="128"/>
    </location>
</feature>
<sequence length="1238" mass="138164">MGEILEEEYGAGSLSLNFVETGDEGASLLHGATQDSQFEFDQHFTLPSGGWGATLPEVPGEPSTQELTFLEEEDAQPTQSLPPHACRYCGIHDPSAVAMCLTCEKWFCNGRGNTAGSHIVNHLVRSQHKEVALHKEGILGETQLECYQCASKNIFMLGFIPAKADTVVVVLCRAPCANQATLKDANWQVDEWKPLISDRQLLSWLVKVPSEQEQLRARQISAAQINRLEDLWKQRIGGRRFESDGVFCLQGAQLNNVNHLVRSQHKEVALHKEGILGETQLECYQCASKNIFMLGFIPAKADTVVVVLCRAPCANQATLKDANWQVDEWKPLISDRQLLSWLVKVPSEQEQLRARQISAAQINRLEDLWKENPSAVLEDLEKPGVDEEPERVQLRYEDAYHYRRIFAPLVSAEAEYDKREKESQTQSVGHVRWDVGLNRKPQAYFMLPKFSEGSMKLMLGDELRLKHQQTVDGEWSCVGSVIKIPDNHNDEIGIEMRSKAENMPTDTRTNFTCEFVWNSTSFDRMHAALRLLGQDESCVSQFIYHKLLGHEVDDIVFKVQLPKRFSAPGLPELNHSQGPPGTGKTVTSATIVYHLVRQTSGQVLVCAPSNIAVDQLAEKIHRTGLKVVRLCAKSRETLDSPVAFLALHNQLKAVQGAAELHKLQQLKEEIGELADADERRFRTLRMAKEKQLLGAADVICCTCVSAADNRLSHMRIKCVLIDESTQATEPEVMVAVVRGVKQLVLVGDHCQLGPVIMCKKAAKAGLSQSLFERLVVLGTRPIRLQVQYRMHPALSAFPSNVFYEGTLQNGVTEGERQLSGIDWQWPVPDKPMMFWSCYGQEELSPSGTSYLNRTEAANVEKIATRFLKAGLRPEQIGIITPYEGQRSYIVQFMQTQGALHSKLYMEMEVANVDAFQGREKDIIIVTCVRSNEHQGIGFLNDSRRLNVALTRAKYGVIIVGNAKILSRHPLWNQLLTMFKEKGCLVEGPLNNLKPSPITLSKPRGVTSSIGMNRFIPRATWSAKEAMIPGSVYDRSRNGIRQDVRALQDPMAVISLDKLRAQSGINIPVPIQMFMQPPPTSNTHYYQPNLPHHNSEPRNVWPPVAGGPAIGSGGEHMDSMNAFNSQPSQDPFYTHAANAFSQGLSQDNVVWSQSQTQRGASQSQVFLSQADTAYSQRLTTGEYVNESSVFLICTNADFTPGNDHGFLEDHLLESQMEALILSQETTPAFHMGVSSSQNF</sequence>
<dbReference type="SUPFAM" id="SSF52540">
    <property type="entry name" value="P-loop containing nucleoside triphosphate hydrolases"/>
    <property type="match status" value="1"/>
</dbReference>
<name>A0A0B2UWP8_TOXCA</name>
<keyword evidence="11" id="KW-0067">ATP-binding</keyword>
<reference evidence="14 15" key="1">
    <citation type="submission" date="2014-11" db="EMBL/GenBank/DDBJ databases">
        <title>Genetic blueprint of the zoonotic pathogen Toxocara canis.</title>
        <authorList>
            <person name="Zhu X.-Q."/>
            <person name="Korhonen P.K."/>
            <person name="Cai H."/>
            <person name="Young N.D."/>
            <person name="Nejsum P."/>
            <person name="von Samson-Himmelstjerna G."/>
            <person name="Boag P.R."/>
            <person name="Tan P."/>
            <person name="Li Q."/>
            <person name="Min J."/>
            <person name="Yang Y."/>
            <person name="Wang X."/>
            <person name="Fang X."/>
            <person name="Hall R.S."/>
            <person name="Hofmann A."/>
            <person name="Sternberg P.W."/>
            <person name="Jex A.R."/>
            <person name="Gasser R.B."/>
        </authorList>
    </citation>
    <scope>NUCLEOTIDE SEQUENCE [LARGE SCALE GENOMIC DNA]</scope>
    <source>
        <strain evidence="14">PN_DK_2014</strain>
    </source>
</reference>
<proteinExistence type="inferred from homology"/>
<dbReference type="Pfam" id="PF13087">
    <property type="entry name" value="AAA_12"/>
    <property type="match status" value="1"/>
</dbReference>
<dbReference type="InterPro" id="IPR041679">
    <property type="entry name" value="DNA2/NAM7-like_C"/>
</dbReference>
<dbReference type="AlphaFoldDB" id="A0A0B2UWP8"/>
<keyword evidence="10 12" id="KW-0862">Zinc</keyword>
<dbReference type="InterPro" id="IPR045055">
    <property type="entry name" value="DNA2/NAM7-like"/>
</dbReference>
<comment type="similarity">
    <text evidence="2">Belongs to the DNA2/NAM7 helicase family.</text>
</comment>
<evidence type="ECO:0000256" key="3">
    <source>
        <dbReference type="ARBA" id="ARBA00012551"/>
    </source>
</evidence>
<dbReference type="GO" id="GO:0008270">
    <property type="term" value="F:zinc ion binding"/>
    <property type="evidence" value="ECO:0007669"/>
    <property type="project" value="UniProtKB-UniRule"/>
</dbReference>
<keyword evidence="5 12" id="KW-0479">Metal-binding</keyword>
<evidence type="ECO:0000256" key="10">
    <source>
        <dbReference type="ARBA" id="ARBA00022833"/>
    </source>
</evidence>
<keyword evidence="15" id="KW-1185">Reference proteome</keyword>
<dbReference type="OMA" id="CANQATL"/>
<dbReference type="FunFam" id="3.40.50.300:FF:000097">
    <property type="entry name" value="Regulator of nonsense transcripts 1"/>
    <property type="match status" value="1"/>
</dbReference>